<evidence type="ECO:0000256" key="13">
    <source>
        <dbReference type="ARBA" id="ARBA00023157"/>
    </source>
</evidence>
<keyword evidence="6 20" id="KW-0575">Peroxidase</keyword>
<dbReference type="PROSITE" id="PS50873">
    <property type="entry name" value="PEROXIDASE_4"/>
    <property type="match status" value="1"/>
</dbReference>
<keyword evidence="10 17" id="KW-0106">Calcium</keyword>
<evidence type="ECO:0000256" key="15">
    <source>
        <dbReference type="PIRSR" id="PIRSR600823-1"/>
    </source>
</evidence>
<dbReference type="InterPro" id="IPR019794">
    <property type="entry name" value="Peroxidases_AS"/>
</dbReference>
<feature type="disulfide bond" evidence="19">
    <location>
        <begin position="198"/>
        <end position="230"/>
    </location>
</feature>
<feature type="active site" description="Proton acceptor" evidence="15">
    <location>
        <position position="68"/>
    </location>
</feature>
<dbReference type="InterPro" id="IPR010255">
    <property type="entry name" value="Haem_peroxidase_sf"/>
</dbReference>
<reference evidence="22" key="1">
    <citation type="submission" date="2020-01" db="EMBL/GenBank/DDBJ databases">
        <authorList>
            <person name="Mishra B."/>
        </authorList>
    </citation>
    <scope>NUCLEOTIDE SEQUENCE [LARGE SCALE GENOMIC DNA]</scope>
</reference>
<keyword evidence="23" id="KW-1185">Reference proteome</keyword>
<dbReference type="Gene3D" id="1.10.420.10">
    <property type="entry name" value="Peroxidase, domain 2"/>
    <property type="match status" value="1"/>
</dbReference>
<dbReference type="Proteomes" id="UP000467841">
    <property type="component" value="Unassembled WGS sequence"/>
</dbReference>
<evidence type="ECO:0000256" key="4">
    <source>
        <dbReference type="ARBA" id="ARBA00012313"/>
    </source>
</evidence>
<dbReference type="GO" id="GO:0005576">
    <property type="term" value="C:extracellular region"/>
    <property type="evidence" value="ECO:0007669"/>
    <property type="project" value="UniProtKB-SubCell"/>
</dbReference>
<feature type="binding site" evidence="17">
    <location>
        <position position="76"/>
    </location>
    <ligand>
        <name>Ca(2+)</name>
        <dbReference type="ChEBI" id="CHEBI:29108"/>
        <label>1</label>
    </ligand>
</feature>
<accession>A0A6D2L624</accession>
<dbReference type="SUPFAM" id="SSF48113">
    <property type="entry name" value="Heme-dependent peroxidases"/>
    <property type="match status" value="1"/>
</dbReference>
<evidence type="ECO:0000256" key="16">
    <source>
        <dbReference type="PIRSR" id="PIRSR600823-2"/>
    </source>
</evidence>
<feature type="disulfide bond" evidence="19">
    <location>
        <begin position="37"/>
        <end position="113"/>
    </location>
</feature>
<dbReference type="InterPro" id="IPR000823">
    <property type="entry name" value="Peroxidase_pln"/>
</dbReference>
<comment type="function">
    <text evidence="2">Removal of H(2)O(2), oxidation of toxic reductants, biosynthesis and degradation of lignin, suberization, auxin catabolism, response to environmental stresses such as wounding, pathogen attack and oxidative stress. These functions might be dependent on each isozyme/isoform in each plant tissue.</text>
</comment>
<evidence type="ECO:0000256" key="19">
    <source>
        <dbReference type="PIRSR" id="PIRSR600823-5"/>
    </source>
</evidence>
<evidence type="ECO:0000256" key="12">
    <source>
        <dbReference type="ARBA" id="ARBA00023004"/>
    </source>
</evidence>
<keyword evidence="14 20" id="KW-0376">Hydrogen peroxide</keyword>
<evidence type="ECO:0000259" key="21">
    <source>
        <dbReference type="PROSITE" id="PS50873"/>
    </source>
</evidence>
<keyword evidence="9 20" id="KW-0732">Signal</keyword>
<evidence type="ECO:0000256" key="1">
    <source>
        <dbReference type="ARBA" id="ARBA00000189"/>
    </source>
</evidence>
<dbReference type="PROSITE" id="PS00435">
    <property type="entry name" value="PEROXIDASE_1"/>
    <property type="match status" value="1"/>
</dbReference>
<comment type="subcellular location">
    <subcellularLocation>
        <location evidence="20">Secreted</location>
    </subcellularLocation>
</comment>
<comment type="cofactor">
    <cofactor evidence="17 20">
        <name>Ca(2+)</name>
        <dbReference type="ChEBI" id="CHEBI:29108"/>
    </cofactor>
    <text evidence="17 20">Binds 2 calcium ions per subunit.</text>
</comment>
<feature type="chain" id="PRO_5025709283" description="Peroxidase" evidence="20">
    <location>
        <begin position="27"/>
        <end position="334"/>
    </location>
</feature>
<evidence type="ECO:0000256" key="20">
    <source>
        <dbReference type="RuleBase" id="RU362060"/>
    </source>
</evidence>
<feature type="binding site" evidence="17">
    <location>
        <position position="253"/>
    </location>
    <ligand>
        <name>Ca(2+)</name>
        <dbReference type="ChEBI" id="CHEBI:29108"/>
        <label>2</label>
    </ligand>
</feature>
<organism evidence="22 23">
    <name type="scientific">Microthlaspi erraticum</name>
    <dbReference type="NCBI Taxonomy" id="1685480"/>
    <lineage>
        <taxon>Eukaryota</taxon>
        <taxon>Viridiplantae</taxon>
        <taxon>Streptophyta</taxon>
        <taxon>Embryophyta</taxon>
        <taxon>Tracheophyta</taxon>
        <taxon>Spermatophyta</taxon>
        <taxon>Magnoliopsida</taxon>
        <taxon>eudicotyledons</taxon>
        <taxon>Gunneridae</taxon>
        <taxon>Pentapetalae</taxon>
        <taxon>rosids</taxon>
        <taxon>malvids</taxon>
        <taxon>Brassicales</taxon>
        <taxon>Brassicaceae</taxon>
        <taxon>Coluteocarpeae</taxon>
        <taxon>Microthlaspi</taxon>
    </lineage>
</organism>
<keyword evidence="7 20" id="KW-0349">Heme</keyword>
<evidence type="ECO:0000313" key="23">
    <source>
        <dbReference type="Proteomes" id="UP000467841"/>
    </source>
</evidence>
<comment type="similarity">
    <text evidence="20">Belongs to the peroxidase family. Classical plant (class III) peroxidase subfamily.</text>
</comment>
<keyword evidence="11 20" id="KW-0560">Oxidoreductase</keyword>
<evidence type="ECO:0000256" key="10">
    <source>
        <dbReference type="ARBA" id="ARBA00022837"/>
    </source>
</evidence>
<dbReference type="CDD" id="cd00693">
    <property type="entry name" value="secretory_peroxidase"/>
    <property type="match status" value="1"/>
</dbReference>
<feature type="disulfide bond" evidence="19">
    <location>
        <begin position="70"/>
        <end position="75"/>
    </location>
</feature>
<dbReference type="AlphaFoldDB" id="A0A6D2L624"/>
<dbReference type="GO" id="GO:0042744">
    <property type="term" value="P:hydrogen peroxide catabolic process"/>
    <property type="evidence" value="ECO:0007669"/>
    <property type="project" value="UniProtKB-KW"/>
</dbReference>
<evidence type="ECO:0000256" key="17">
    <source>
        <dbReference type="PIRSR" id="PIRSR600823-3"/>
    </source>
</evidence>
<feature type="signal peptide" evidence="20">
    <location>
        <begin position="1"/>
        <end position="26"/>
    </location>
</feature>
<dbReference type="InterPro" id="IPR019793">
    <property type="entry name" value="Peroxidases_heam-ligand_BS"/>
</dbReference>
<feature type="binding site" evidence="17">
    <location>
        <position position="74"/>
    </location>
    <ligand>
        <name>Ca(2+)</name>
        <dbReference type="ChEBI" id="CHEBI:29108"/>
        <label>1</label>
    </ligand>
</feature>
<dbReference type="EC" id="1.11.1.7" evidence="4 20"/>
<feature type="binding site" evidence="17">
    <location>
        <position position="87"/>
    </location>
    <ligand>
        <name>Ca(2+)</name>
        <dbReference type="ChEBI" id="CHEBI:29108"/>
        <label>1</label>
    </ligand>
</feature>
<protein>
    <recommendedName>
        <fullName evidence="4 20">Peroxidase</fullName>
        <ecNumber evidence="4 20">1.11.1.7</ecNumber>
    </recommendedName>
</protein>
<evidence type="ECO:0000256" key="2">
    <source>
        <dbReference type="ARBA" id="ARBA00002322"/>
    </source>
</evidence>
<gene>
    <name evidence="22" type="ORF">MERR_LOCUS48328</name>
</gene>
<evidence type="ECO:0000256" key="7">
    <source>
        <dbReference type="ARBA" id="ARBA00022617"/>
    </source>
</evidence>
<feature type="disulfide bond" evidence="19">
    <location>
        <begin position="119"/>
        <end position="322"/>
    </location>
</feature>
<dbReference type="GO" id="GO:0140825">
    <property type="term" value="F:lactoperoxidase activity"/>
    <property type="evidence" value="ECO:0007669"/>
    <property type="project" value="UniProtKB-EC"/>
</dbReference>
<keyword evidence="5 20" id="KW-0964">Secreted</keyword>
<evidence type="ECO:0000313" key="22">
    <source>
        <dbReference type="EMBL" id="CAA7061092.1"/>
    </source>
</evidence>
<comment type="similarity">
    <text evidence="3">Belongs to the peroxidase family. Ascorbate peroxidase subfamily.</text>
</comment>
<evidence type="ECO:0000256" key="8">
    <source>
        <dbReference type="ARBA" id="ARBA00022723"/>
    </source>
</evidence>
<dbReference type="PRINTS" id="PR00461">
    <property type="entry name" value="PLPEROXIDASE"/>
</dbReference>
<evidence type="ECO:0000256" key="6">
    <source>
        <dbReference type="ARBA" id="ARBA00022559"/>
    </source>
</evidence>
<feature type="binding site" evidence="16">
    <location>
        <position position="161"/>
    </location>
    <ligand>
        <name>substrate</name>
    </ligand>
</feature>
<dbReference type="InterPro" id="IPR002016">
    <property type="entry name" value="Haem_peroxidase"/>
</dbReference>
<feature type="binding site" evidence="17">
    <location>
        <position position="69"/>
    </location>
    <ligand>
        <name>Ca(2+)</name>
        <dbReference type="ChEBI" id="CHEBI:29108"/>
        <label>1</label>
    </ligand>
</feature>
<evidence type="ECO:0000256" key="5">
    <source>
        <dbReference type="ARBA" id="ARBA00022525"/>
    </source>
</evidence>
<feature type="binding site" evidence="17">
    <location>
        <position position="78"/>
    </location>
    <ligand>
        <name>Ca(2+)</name>
        <dbReference type="ChEBI" id="CHEBI:29108"/>
        <label>1</label>
    </ligand>
</feature>
<evidence type="ECO:0000256" key="18">
    <source>
        <dbReference type="PIRSR" id="PIRSR600823-4"/>
    </source>
</evidence>
<sequence length="334" mass="36769">MAVKIPTMSALIVFLALLSLSHSCYGELTPGHYKDTCKDLEKIVFGIVQREFTKNATLAPLLIRLYFHDCFSNGCDASLLLDGPSSERKARPNLSVGGYELIDAVKTELEQKCAGLVSCADIIALVTRDLVFLASGFKAKYEIPMGRFDSFVSLSSTVDLPGPTMSVSQTADMFDKRNLSVDDMVLLLGGHTIGVTHCSFFKDRLYNFQNTNKPDPSMDPKLAQELRGKCPDKSTFDGTVNLDQDFFSSNVVDGSFYRQIQSSRGILQIDQQIATDEKTSEIVRGLAKGNGDEFFVRFGQAMARLGSVRVKDKNNGEIRKSCRSCNTPLMCATS</sequence>
<feature type="binding site" evidence="17">
    <location>
        <position position="245"/>
    </location>
    <ligand>
        <name>Ca(2+)</name>
        <dbReference type="ChEBI" id="CHEBI:29108"/>
        <label>2</label>
    </ligand>
</feature>
<dbReference type="OrthoDB" id="2113341at2759"/>
<dbReference type="EMBL" id="CACVBM020001851">
    <property type="protein sequence ID" value="CAA7061092.1"/>
    <property type="molecule type" value="Genomic_DNA"/>
</dbReference>
<keyword evidence="13 19" id="KW-1015">Disulfide bond</keyword>
<keyword evidence="8 17" id="KW-0479">Metal-binding</keyword>
<dbReference type="InterPro" id="IPR033905">
    <property type="entry name" value="Secretory_peroxidase"/>
</dbReference>
<comment type="cofactor">
    <cofactor evidence="17 20">
        <name>heme b</name>
        <dbReference type="ChEBI" id="CHEBI:60344"/>
    </cofactor>
    <text evidence="17 20">Binds 1 heme b (iron(II)-protoporphyrin IX) group per subunit.</text>
</comment>
<dbReference type="FunFam" id="1.10.420.10:FF:000007">
    <property type="entry name" value="Peroxidase"/>
    <property type="match status" value="1"/>
</dbReference>
<dbReference type="GO" id="GO:0020037">
    <property type="term" value="F:heme binding"/>
    <property type="evidence" value="ECO:0007669"/>
    <property type="project" value="UniProtKB-UniRule"/>
</dbReference>
<comment type="catalytic activity">
    <reaction evidence="1 20">
        <text>2 a phenolic donor + H2O2 = 2 a phenolic radical donor + 2 H2O</text>
        <dbReference type="Rhea" id="RHEA:56136"/>
        <dbReference type="ChEBI" id="CHEBI:15377"/>
        <dbReference type="ChEBI" id="CHEBI:16240"/>
        <dbReference type="ChEBI" id="CHEBI:139520"/>
        <dbReference type="ChEBI" id="CHEBI:139521"/>
        <dbReference type="EC" id="1.11.1.7"/>
    </reaction>
</comment>
<dbReference type="PRINTS" id="PR00458">
    <property type="entry name" value="PEROXIDASE"/>
</dbReference>
<dbReference type="Pfam" id="PF00141">
    <property type="entry name" value="peroxidase"/>
    <property type="match status" value="1"/>
</dbReference>
<dbReference type="PANTHER" id="PTHR31517:SF59">
    <property type="entry name" value="PEROXIDASE"/>
    <property type="match status" value="1"/>
</dbReference>
<keyword evidence="12 17" id="KW-0408">Iron</keyword>
<feature type="site" description="Transition state stabilizer" evidence="18">
    <location>
        <position position="64"/>
    </location>
</feature>
<feature type="domain" description="Plant heme peroxidase family profile" evidence="21">
    <location>
        <begin position="27"/>
        <end position="326"/>
    </location>
</feature>
<dbReference type="PROSITE" id="PS00436">
    <property type="entry name" value="PEROXIDASE_2"/>
    <property type="match status" value="1"/>
</dbReference>
<evidence type="ECO:0000256" key="14">
    <source>
        <dbReference type="ARBA" id="ARBA00023324"/>
    </source>
</evidence>
<dbReference type="GO" id="GO:0046872">
    <property type="term" value="F:metal ion binding"/>
    <property type="evidence" value="ECO:0007669"/>
    <property type="project" value="UniProtKB-UniRule"/>
</dbReference>
<dbReference type="GO" id="GO:0006979">
    <property type="term" value="P:response to oxidative stress"/>
    <property type="evidence" value="ECO:0007669"/>
    <property type="project" value="UniProtKB-UniRule"/>
</dbReference>
<feature type="binding site" description="axial binding residue" evidence="17">
    <location>
        <position position="191"/>
    </location>
    <ligand>
        <name>heme b</name>
        <dbReference type="ChEBI" id="CHEBI:60344"/>
    </ligand>
    <ligandPart>
        <name>Fe</name>
        <dbReference type="ChEBI" id="CHEBI:18248"/>
    </ligandPart>
</feature>
<evidence type="ECO:0000256" key="3">
    <source>
        <dbReference type="ARBA" id="ARBA00006873"/>
    </source>
</evidence>
<dbReference type="PANTHER" id="PTHR31517">
    <property type="match status" value="1"/>
</dbReference>
<comment type="caution">
    <text evidence="22">The sequence shown here is derived from an EMBL/GenBank/DDBJ whole genome shotgun (WGS) entry which is preliminary data.</text>
</comment>
<name>A0A6D2L624_9BRAS</name>
<dbReference type="Gene3D" id="1.10.520.10">
    <property type="match status" value="1"/>
</dbReference>
<proteinExistence type="inferred from homology"/>
<evidence type="ECO:0000256" key="11">
    <source>
        <dbReference type="ARBA" id="ARBA00023002"/>
    </source>
</evidence>
<evidence type="ECO:0000256" key="9">
    <source>
        <dbReference type="ARBA" id="ARBA00022729"/>
    </source>
</evidence>
<feature type="binding site" evidence="17">
    <location>
        <position position="192"/>
    </location>
    <ligand>
        <name>Ca(2+)</name>
        <dbReference type="ChEBI" id="CHEBI:29108"/>
        <label>2</label>
    </ligand>
</feature>